<evidence type="ECO:0000259" key="8">
    <source>
        <dbReference type="PROSITE" id="PS50850"/>
    </source>
</evidence>
<name>A0A7J6QIK8_PEROL</name>
<evidence type="ECO:0000313" key="10">
    <source>
        <dbReference type="Proteomes" id="UP000553632"/>
    </source>
</evidence>
<dbReference type="PANTHER" id="PTHR23505:SF79">
    <property type="entry name" value="PROTEIN SPINSTER"/>
    <property type="match status" value="1"/>
</dbReference>
<dbReference type="Pfam" id="PF07690">
    <property type="entry name" value="MFS_1"/>
    <property type="match status" value="1"/>
</dbReference>
<evidence type="ECO:0000256" key="6">
    <source>
        <dbReference type="ARBA" id="ARBA00024338"/>
    </source>
</evidence>
<dbReference type="InterPro" id="IPR036259">
    <property type="entry name" value="MFS_trans_sf"/>
</dbReference>
<comment type="similarity">
    <text evidence="6">Belongs to the major facilitator superfamily. Spinster (TC 2.A.1.49) family.</text>
</comment>
<evidence type="ECO:0000256" key="5">
    <source>
        <dbReference type="ARBA" id="ARBA00023136"/>
    </source>
</evidence>
<dbReference type="AlphaFoldDB" id="A0A7J6QIK8"/>
<feature type="transmembrane region" description="Helical" evidence="7">
    <location>
        <begin position="417"/>
        <end position="441"/>
    </location>
</feature>
<keyword evidence="2" id="KW-0813">Transport</keyword>
<evidence type="ECO:0000256" key="7">
    <source>
        <dbReference type="SAM" id="Phobius"/>
    </source>
</evidence>
<dbReference type="GO" id="GO:0016020">
    <property type="term" value="C:membrane"/>
    <property type="evidence" value="ECO:0007669"/>
    <property type="project" value="UniProtKB-SubCell"/>
</dbReference>
<evidence type="ECO:0000256" key="2">
    <source>
        <dbReference type="ARBA" id="ARBA00022448"/>
    </source>
</evidence>
<feature type="non-terminal residue" evidence="9">
    <location>
        <position position="535"/>
    </location>
</feature>
<keyword evidence="10" id="KW-1185">Reference proteome</keyword>
<evidence type="ECO:0000256" key="4">
    <source>
        <dbReference type="ARBA" id="ARBA00022989"/>
    </source>
</evidence>
<dbReference type="EMBL" id="JABANO010032523">
    <property type="protein sequence ID" value="KAF4708429.1"/>
    <property type="molecule type" value="Genomic_DNA"/>
</dbReference>
<protein>
    <recommendedName>
        <fullName evidence="8">Major facilitator superfamily (MFS) profile domain-containing protein</fullName>
    </recommendedName>
</protein>
<gene>
    <name evidence="9" type="ORF">FOZ63_031059</name>
</gene>
<feature type="transmembrane region" description="Helical" evidence="7">
    <location>
        <begin position="385"/>
        <end position="405"/>
    </location>
</feature>
<dbReference type="PANTHER" id="PTHR23505">
    <property type="entry name" value="SPINSTER"/>
    <property type="match status" value="1"/>
</dbReference>
<dbReference type="InterPro" id="IPR044770">
    <property type="entry name" value="MFS_spinster-like"/>
</dbReference>
<dbReference type="Gene3D" id="1.20.1250.20">
    <property type="entry name" value="MFS general substrate transporter like domains"/>
    <property type="match status" value="1"/>
</dbReference>
<dbReference type="InterPro" id="IPR020846">
    <property type="entry name" value="MFS_dom"/>
</dbReference>
<evidence type="ECO:0000313" key="9">
    <source>
        <dbReference type="EMBL" id="KAF4708429.1"/>
    </source>
</evidence>
<feature type="transmembrane region" description="Helical" evidence="7">
    <location>
        <begin position="202"/>
        <end position="221"/>
    </location>
</feature>
<comment type="caution">
    <text evidence="9">The sequence shown here is derived from an EMBL/GenBank/DDBJ whole genome shotgun (WGS) entry which is preliminary data.</text>
</comment>
<dbReference type="PROSITE" id="PS50850">
    <property type="entry name" value="MFS"/>
    <property type="match status" value="1"/>
</dbReference>
<evidence type="ECO:0000256" key="3">
    <source>
        <dbReference type="ARBA" id="ARBA00022692"/>
    </source>
</evidence>
<keyword evidence="4 7" id="KW-1133">Transmembrane helix</keyword>
<comment type="subcellular location">
    <subcellularLocation>
        <location evidence="1">Membrane</location>
        <topology evidence="1">Multi-pass membrane protein</topology>
    </subcellularLocation>
</comment>
<proteinExistence type="inferred from homology"/>
<dbReference type="InterPro" id="IPR011701">
    <property type="entry name" value="MFS"/>
</dbReference>
<sequence>MLTAAYVLSPVSETRLTKYQLAHFNARPWSCYAWCPSELALARLKSSQNFPANSVIYFSQVIPASLAEPKARKGGRHTTDRADPEVSASLVSALGLHHDIHHRSSDRHGGEAASLSDKMSLWLGSKCETYSISVCMLCLGLMYSVHNLVAPNMTSMAKMFHFNAVERDEYLGGELTLVFYAPGMFVALLVGLLSAVVPRKTLLTAVVALTALATMTTFFAGTFRSLLWARAIAGLGIGGALPVAYSMVGDWFPPDQRAVASAMITAACGVGVFLGQVAAAYIGKTIDWRWAFLLIPIPALAGAVLCQCTLIEPERGAMDGADPVTADDETVVGGWFTHFESAALSTVDTEGPALSYRGEGQSSRTAWFADNVEQLKQASYSRTNLLVLLQAFPGGIPWGIIIVYLHDFLVQDMGFSIELALFASATMGLAGFCGVLIGGFIGEKLYRADPRYCALFCSVMSLLRVIPFFAVFGWTSLYKEGPNEVDQLAAAAVGKAMDAVGETQAHIVSTEMLHLSFFGTLFIGGVIATTPAANL</sequence>
<feature type="transmembrane region" description="Helical" evidence="7">
    <location>
        <begin position="177"/>
        <end position="197"/>
    </location>
</feature>
<evidence type="ECO:0000256" key="1">
    <source>
        <dbReference type="ARBA" id="ARBA00004141"/>
    </source>
</evidence>
<keyword evidence="5 7" id="KW-0472">Membrane</keyword>
<feature type="transmembrane region" description="Helical" evidence="7">
    <location>
        <begin position="227"/>
        <end position="248"/>
    </location>
</feature>
<accession>A0A7J6QIK8</accession>
<dbReference type="SUPFAM" id="SSF103473">
    <property type="entry name" value="MFS general substrate transporter"/>
    <property type="match status" value="1"/>
</dbReference>
<dbReference type="OMA" id="IDIFGPQ"/>
<feature type="transmembrane region" description="Helical" evidence="7">
    <location>
        <begin position="512"/>
        <end position="533"/>
    </location>
</feature>
<dbReference type="GO" id="GO:0022857">
    <property type="term" value="F:transmembrane transporter activity"/>
    <property type="evidence" value="ECO:0007669"/>
    <property type="project" value="InterPro"/>
</dbReference>
<feature type="transmembrane region" description="Helical" evidence="7">
    <location>
        <begin position="453"/>
        <end position="474"/>
    </location>
</feature>
<organism evidence="9 10">
    <name type="scientific">Perkinsus olseni</name>
    <name type="common">Perkinsus atlanticus</name>
    <dbReference type="NCBI Taxonomy" id="32597"/>
    <lineage>
        <taxon>Eukaryota</taxon>
        <taxon>Sar</taxon>
        <taxon>Alveolata</taxon>
        <taxon>Perkinsozoa</taxon>
        <taxon>Perkinsea</taxon>
        <taxon>Perkinsida</taxon>
        <taxon>Perkinsidae</taxon>
        <taxon>Perkinsus</taxon>
    </lineage>
</organism>
<feature type="domain" description="Major facilitator superfamily (MFS) profile" evidence="8">
    <location>
        <begin position="128"/>
        <end position="535"/>
    </location>
</feature>
<keyword evidence="3 7" id="KW-0812">Transmembrane</keyword>
<feature type="transmembrane region" description="Helical" evidence="7">
    <location>
        <begin position="129"/>
        <end position="149"/>
    </location>
</feature>
<feature type="transmembrane region" description="Helical" evidence="7">
    <location>
        <begin position="260"/>
        <end position="282"/>
    </location>
</feature>
<reference evidence="9 10" key="1">
    <citation type="submission" date="2020-04" db="EMBL/GenBank/DDBJ databases">
        <title>Perkinsus olseni comparative genomics.</title>
        <authorList>
            <person name="Bogema D.R."/>
        </authorList>
    </citation>
    <scope>NUCLEOTIDE SEQUENCE [LARGE SCALE GENOMIC DNA]</scope>
    <source>
        <strain evidence="9 10">ATCC PRA-207</strain>
    </source>
</reference>
<dbReference type="Proteomes" id="UP000553632">
    <property type="component" value="Unassembled WGS sequence"/>
</dbReference>